<protein>
    <recommendedName>
        <fullName evidence="3">Translation initiation factor 6</fullName>
        <shortName evidence="3">aIF-6</shortName>
    </recommendedName>
</protein>
<sequence length="222" mass="23538">MEIRVETVLGSAEVGLFALPTDRFVLVSKHVNPSKLRVFEQVLNTETVPTSLSDSILLSPFAAGNSHGLILTCLTLDNELDTIKRRLKDLNILKLESKHTAVGNLILCNDRGALVSPVLGRAAAKTIGEVLGVEAAVGTIAGRTYLGSLAVATNVGALVHLDATEEEMNLVKNVLKVEAATGTVNGGVRFLRSSIVANSWGVVAGARTTGPELMTITRVFQR</sequence>
<dbReference type="HAMAP" id="MF_00032">
    <property type="entry name" value="eIF_6"/>
    <property type="match status" value="1"/>
</dbReference>
<dbReference type="GO" id="GO:0003743">
    <property type="term" value="F:translation initiation factor activity"/>
    <property type="evidence" value="ECO:0007669"/>
    <property type="project" value="UniProtKB-UniRule"/>
</dbReference>
<proteinExistence type="inferred from homology"/>
<evidence type="ECO:0000313" key="4">
    <source>
        <dbReference type="EMBL" id="HHM44134.1"/>
    </source>
</evidence>
<evidence type="ECO:0000256" key="3">
    <source>
        <dbReference type="HAMAP-Rule" id="MF_00032"/>
    </source>
</evidence>
<evidence type="ECO:0000256" key="1">
    <source>
        <dbReference type="ARBA" id="ARBA00022540"/>
    </source>
</evidence>
<name>A0A7J3VSK6_CALS0</name>
<dbReference type="GO" id="GO:0042256">
    <property type="term" value="P:cytosolic ribosome assembly"/>
    <property type="evidence" value="ECO:0007669"/>
    <property type="project" value="InterPro"/>
</dbReference>
<dbReference type="PANTHER" id="PTHR10784">
    <property type="entry name" value="TRANSLATION INITIATION FACTOR 6"/>
    <property type="match status" value="1"/>
</dbReference>
<dbReference type="SUPFAM" id="SSF55909">
    <property type="entry name" value="Pentein"/>
    <property type="match status" value="1"/>
</dbReference>
<gene>
    <name evidence="3" type="primary">eif6</name>
    <name evidence="4" type="ORF">ENM31_02405</name>
</gene>
<dbReference type="Pfam" id="PF01912">
    <property type="entry name" value="eIF-6"/>
    <property type="match status" value="1"/>
</dbReference>
<dbReference type="AlphaFoldDB" id="A0A7J3VSK6"/>
<dbReference type="InterPro" id="IPR002769">
    <property type="entry name" value="eIF6"/>
</dbReference>
<comment type="similarity">
    <text evidence="3">Belongs to the eIF-6 family.</text>
</comment>
<reference evidence="4" key="1">
    <citation type="journal article" date="2020" name="mSystems">
        <title>Genome- and Community-Level Interaction Insights into Carbon Utilization and Element Cycling Functions of Hydrothermarchaeota in Hydrothermal Sediment.</title>
        <authorList>
            <person name="Zhou Z."/>
            <person name="Liu Y."/>
            <person name="Xu W."/>
            <person name="Pan J."/>
            <person name="Luo Z.H."/>
            <person name="Li M."/>
        </authorList>
    </citation>
    <scope>NUCLEOTIDE SEQUENCE [LARGE SCALE GENOMIC DNA]</scope>
    <source>
        <strain evidence="4">SpSt-1074</strain>
    </source>
</reference>
<dbReference type="Gene3D" id="3.75.10.10">
    <property type="entry name" value="L-arginine/glycine Amidinotransferase, Chain A"/>
    <property type="match status" value="1"/>
</dbReference>
<dbReference type="NCBIfam" id="TIGR00323">
    <property type="entry name" value="eIF-6"/>
    <property type="match status" value="1"/>
</dbReference>
<keyword evidence="2 3" id="KW-0648">Protein biosynthesis</keyword>
<evidence type="ECO:0000256" key="2">
    <source>
        <dbReference type="ARBA" id="ARBA00022917"/>
    </source>
</evidence>
<comment type="caution">
    <text evidence="4">The sequence shown here is derived from an EMBL/GenBank/DDBJ whole genome shotgun (WGS) entry which is preliminary data.</text>
</comment>
<accession>A0A7J3VSK6</accession>
<dbReference type="SMART" id="SM00654">
    <property type="entry name" value="eIF6"/>
    <property type="match status" value="1"/>
</dbReference>
<dbReference type="EMBL" id="DRXH01000080">
    <property type="protein sequence ID" value="HHM44134.1"/>
    <property type="molecule type" value="Genomic_DNA"/>
</dbReference>
<dbReference type="GO" id="GO:0043022">
    <property type="term" value="F:ribosome binding"/>
    <property type="evidence" value="ECO:0007669"/>
    <property type="project" value="InterPro"/>
</dbReference>
<keyword evidence="1 3" id="KW-0396">Initiation factor</keyword>
<organism evidence="4">
    <name type="scientific">Caldiarchaeum subterraneum</name>
    <dbReference type="NCBI Taxonomy" id="311458"/>
    <lineage>
        <taxon>Archaea</taxon>
        <taxon>Nitrososphaerota</taxon>
        <taxon>Candidatus Caldarchaeales</taxon>
        <taxon>Candidatus Caldarchaeaceae</taxon>
        <taxon>Candidatus Caldarchaeum</taxon>
    </lineage>
</organism>
<comment type="function">
    <text evidence="3">Binds to the 50S ribosomal subunit and prevents its association with the 30S ribosomal subunit to form the 70S initiation complex.</text>
</comment>